<feature type="coiled-coil region" evidence="1">
    <location>
        <begin position="2"/>
        <end position="29"/>
    </location>
</feature>
<dbReference type="Proteomes" id="UP000262621">
    <property type="component" value="Unassembled WGS sequence"/>
</dbReference>
<evidence type="ECO:0000256" key="2">
    <source>
        <dbReference type="SAM" id="MobiDB-lite"/>
    </source>
</evidence>
<accession>A0A372G0D1</accession>
<reference evidence="3 4" key="1">
    <citation type="submission" date="2018-08" db="EMBL/GenBank/DDBJ databases">
        <title>Verrucosispora craniellae sp. nov., isolated from a marine sponge in the South China Sea.</title>
        <authorList>
            <person name="Li L."/>
            <person name="Lin H.W."/>
        </authorList>
    </citation>
    <scope>NUCLEOTIDE SEQUENCE [LARGE SCALE GENOMIC DNA]</scope>
    <source>
        <strain evidence="3 4">LHW63014</strain>
    </source>
</reference>
<protein>
    <submittedName>
        <fullName evidence="3">Uncharacterized protein</fullName>
    </submittedName>
</protein>
<name>A0A372G0D1_9ACTN</name>
<evidence type="ECO:0000313" key="3">
    <source>
        <dbReference type="EMBL" id="RFS46433.1"/>
    </source>
</evidence>
<dbReference type="EMBL" id="QVFU01000009">
    <property type="protein sequence ID" value="RFS46433.1"/>
    <property type="molecule type" value="Genomic_DNA"/>
</dbReference>
<proteinExistence type="predicted"/>
<feature type="compositionally biased region" description="Basic and acidic residues" evidence="2">
    <location>
        <begin position="76"/>
        <end position="90"/>
    </location>
</feature>
<evidence type="ECO:0000313" key="4">
    <source>
        <dbReference type="Proteomes" id="UP000262621"/>
    </source>
</evidence>
<evidence type="ECO:0000256" key="1">
    <source>
        <dbReference type="SAM" id="Coils"/>
    </source>
</evidence>
<feature type="region of interest" description="Disordered" evidence="2">
    <location>
        <begin position="34"/>
        <end position="90"/>
    </location>
</feature>
<dbReference type="AlphaFoldDB" id="A0A372G0D1"/>
<feature type="compositionally biased region" description="Gly residues" evidence="2">
    <location>
        <begin position="60"/>
        <end position="73"/>
    </location>
</feature>
<gene>
    <name evidence="3" type="ORF">D0Q02_11770</name>
</gene>
<keyword evidence="1" id="KW-0175">Coiled coil</keyword>
<organism evidence="3 4">
    <name type="scientific">Micromonospora craniellae</name>
    <dbReference type="NCBI Taxonomy" id="2294034"/>
    <lineage>
        <taxon>Bacteria</taxon>
        <taxon>Bacillati</taxon>
        <taxon>Actinomycetota</taxon>
        <taxon>Actinomycetes</taxon>
        <taxon>Micromonosporales</taxon>
        <taxon>Micromonosporaceae</taxon>
        <taxon>Micromonospora</taxon>
    </lineage>
</organism>
<sequence>MTDAARKVAEQAERRLDRLSENVQRRFDRITKGRFADQIRSGRFSGQGARSTGPAPSGGRSAGPGQGRAGHGAGRVRTDQHRREHGGPPR</sequence>
<dbReference type="RefSeq" id="WP_117228005.1">
    <property type="nucleotide sequence ID" value="NZ_CP061725.1"/>
</dbReference>
<keyword evidence="4" id="KW-1185">Reference proteome</keyword>
<dbReference type="OrthoDB" id="3405758at2"/>
<comment type="caution">
    <text evidence="3">The sequence shown here is derived from an EMBL/GenBank/DDBJ whole genome shotgun (WGS) entry which is preliminary data.</text>
</comment>
<feature type="compositionally biased region" description="Low complexity" evidence="2">
    <location>
        <begin position="50"/>
        <end position="59"/>
    </location>
</feature>